<dbReference type="EMBL" id="BAABIM010000001">
    <property type="protein sequence ID" value="GAA4674970.1"/>
    <property type="molecule type" value="Genomic_DNA"/>
</dbReference>
<evidence type="ECO:0000256" key="1">
    <source>
        <dbReference type="ARBA" id="ARBA00010641"/>
    </source>
</evidence>
<sequence length="193" mass="21758">MQAVPRPHTGPVARGVSGARSREQRRDEEFTDYLHARQPALMRTAYLLTGDLHTAEDVLQTALAKLYLAWDKVHDRGATDAYVRRIMVNEHNSLWRRGWKKRERATETLPDAASPHRHDDGTGDALWQLVRSLPPKARAVVVLRYYEQLTEAETADVLGISTGTVKSQCSRALATLRDRAPADLDPRTPEADR</sequence>
<evidence type="ECO:0000256" key="3">
    <source>
        <dbReference type="ARBA" id="ARBA00023082"/>
    </source>
</evidence>
<dbReference type="Gene3D" id="1.10.10.10">
    <property type="entry name" value="Winged helix-like DNA-binding domain superfamily/Winged helix DNA-binding domain"/>
    <property type="match status" value="1"/>
</dbReference>
<keyword evidence="4" id="KW-0238">DNA-binding</keyword>
<dbReference type="Gene3D" id="1.10.1740.10">
    <property type="match status" value="1"/>
</dbReference>
<keyword evidence="5" id="KW-0804">Transcription</keyword>
<dbReference type="SUPFAM" id="SSF88659">
    <property type="entry name" value="Sigma3 and sigma4 domains of RNA polymerase sigma factors"/>
    <property type="match status" value="1"/>
</dbReference>
<dbReference type="SUPFAM" id="SSF88946">
    <property type="entry name" value="Sigma2 domain of RNA polymerase sigma factors"/>
    <property type="match status" value="1"/>
</dbReference>
<organism evidence="9 10">
    <name type="scientific">Nocardioides nanhaiensis</name>
    <dbReference type="NCBI Taxonomy" id="1476871"/>
    <lineage>
        <taxon>Bacteria</taxon>
        <taxon>Bacillati</taxon>
        <taxon>Actinomycetota</taxon>
        <taxon>Actinomycetes</taxon>
        <taxon>Propionibacteriales</taxon>
        <taxon>Nocardioidaceae</taxon>
        <taxon>Nocardioides</taxon>
    </lineage>
</organism>
<keyword evidence="10" id="KW-1185">Reference proteome</keyword>
<dbReference type="InterPro" id="IPR013249">
    <property type="entry name" value="RNA_pol_sigma70_r4_t2"/>
</dbReference>
<evidence type="ECO:0000256" key="2">
    <source>
        <dbReference type="ARBA" id="ARBA00023015"/>
    </source>
</evidence>
<feature type="domain" description="RNA polymerase sigma factor 70 region 4 type 2" evidence="8">
    <location>
        <begin position="125"/>
        <end position="176"/>
    </location>
</feature>
<comment type="caution">
    <text evidence="9">The sequence shown here is derived from an EMBL/GenBank/DDBJ whole genome shotgun (WGS) entry which is preliminary data.</text>
</comment>
<dbReference type="Pfam" id="PF04542">
    <property type="entry name" value="Sigma70_r2"/>
    <property type="match status" value="1"/>
</dbReference>
<evidence type="ECO:0000256" key="6">
    <source>
        <dbReference type="SAM" id="MobiDB-lite"/>
    </source>
</evidence>
<evidence type="ECO:0000256" key="5">
    <source>
        <dbReference type="ARBA" id="ARBA00023163"/>
    </source>
</evidence>
<dbReference type="NCBIfam" id="TIGR02937">
    <property type="entry name" value="sigma70-ECF"/>
    <property type="match status" value="1"/>
</dbReference>
<comment type="similarity">
    <text evidence="1">Belongs to the sigma-70 factor family. ECF subfamily.</text>
</comment>
<dbReference type="InterPro" id="IPR014284">
    <property type="entry name" value="RNA_pol_sigma-70_dom"/>
</dbReference>
<dbReference type="InterPro" id="IPR013324">
    <property type="entry name" value="RNA_pol_sigma_r3/r4-like"/>
</dbReference>
<dbReference type="CDD" id="cd06171">
    <property type="entry name" value="Sigma70_r4"/>
    <property type="match status" value="1"/>
</dbReference>
<evidence type="ECO:0000259" key="8">
    <source>
        <dbReference type="Pfam" id="PF08281"/>
    </source>
</evidence>
<feature type="domain" description="RNA polymerase sigma-70 region 2" evidence="7">
    <location>
        <begin position="37"/>
        <end position="99"/>
    </location>
</feature>
<name>A0ABP8VXI2_9ACTN</name>
<dbReference type="PANTHER" id="PTHR43133">
    <property type="entry name" value="RNA POLYMERASE ECF-TYPE SIGMA FACTO"/>
    <property type="match status" value="1"/>
</dbReference>
<feature type="region of interest" description="Disordered" evidence="6">
    <location>
        <begin position="1"/>
        <end position="27"/>
    </location>
</feature>
<dbReference type="InterPro" id="IPR036388">
    <property type="entry name" value="WH-like_DNA-bd_sf"/>
</dbReference>
<keyword evidence="3" id="KW-0731">Sigma factor</keyword>
<accession>A0ABP8VXI2</accession>
<dbReference type="InterPro" id="IPR039425">
    <property type="entry name" value="RNA_pol_sigma-70-like"/>
</dbReference>
<evidence type="ECO:0000256" key="4">
    <source>
        <dbReference type="ARBA" id="ARBA00023125"/>
    </source>
</evidence>
<dbReference type="PANTHER" id="PTHR43133:SF50">
    <property type="entry name" value="ECF RNA POLYMERASE SIGMA FACTOR SIGM"/>
    <property type="match status" value="1"/>
</dbReference>
<evidence type="ECO:0000313" key="9">
    <source>
        <dbReference type="EMBL" id="GAA4674970.1"/>
    </source>
</evidence>
<proteinExistence type="inferred from homology"/>
<evidence type="ECO:0000313" key="10">
    <source>
        <dbReference type="Proteomes" id="UP001500621"/>
    </source>
</evidence>
<dbReference type="InterPro" id="IPR007627">
    <property type="entry name" value="RNA_pol_sigma70_r2"/>
</dbReference>
<dbReference type="InterPro" id="IPR014325">
    <property type="entry name" value="RNA_pol_sigma-E_actinobac"/>
</dbReference>
<keyword evidence="2" id="KW-0805">Transcription regulation</keyword>
<protein>
    <submittedName>
        <fullName evidence="9">SigE family RNA polymerase sigma factor</fullName>
    </submittedName>
</protein>
<dbReference type="InterPro" id="IPR013325">
    <property type="entry name" value="RNA_pol_sigma_r2"/>
</dbReference>
<dbReference type="Proteomes" id="UP001500621">
    <property type="component" value="Unassembled WGS sequence"/>
</dbReference>
<dbReference type="NCBIfam" id="TIGR02983">
    <property type="entry name" value="SigE-fam_strep"/>
    <property type="match status" value="1"/>
</dbReference>
<gene>
    <name evidence="9" type="ORF">GCM10023226_10190</name>
</gene>
<evidence type="ECO:0000259" key="7">
    <source>
        <dbReference type="Pfam" id="PF04542"/>
    </source>
</evidence>
<dbReference type="Pfam" id="PF08281">
    <property type="entry name" value="Sigma70_r4_2"/>
    <property type="match status" value="1"/>
</dbReference>
<reference evidence="10" key="1">
    <citation type="journal article" date="2019" name="Int. J. Syst. Evol. Microbiol.">
        <title>The Global Catalogue of Microorganisms (GCM) 10K type strain sequencing project: providing services to taxonomists for standard genome sequencing and annotation.</title>
        <authorList>
            <consortium name="The Broad Institute Genomics Platform"/>
            <consortium name="The Broad Institute Genome Sequencing Center for Infectious Disease"/>
            <person name="Wu L."/>
            <person name="Ma J."/>
        </authorList>
    </citation>
    <scope>NUCLEOTIDE SEQUENCE [LARGE SCALE GENOMIC DNA]</scope>
    <source>
        <strain evidence="10">JCM 18127</strain>
    </source>
</reference>